<name>A0A5A7R4F2_STRAF</name>
<dbReference type="InterPro" id="IPR026992">
    <property type="entry name" value="DIOX_N"/>
</dbReference>
<evidence type="ECO:0000313" key="5">
    <source>
        <dbReference type="Proteomes" id="UP000325081"/>
    </source>
</evidence>
<dbReference type="OrthoDB" id="907125at2759"/>
<evidence type="ECO:0000313" key="4">
    <source>
        <dbReference type="EMBL" id="GER52286.1"/>
    </source>
</evidence>
<organism evidence="4 5">
    <name type="scientific">Striga asiatica</name>
    <name type="common">Asiatic witchweed</name>
    <name type="synonym">Buchnera asiatica</name>
    <dbReference type="NCBI Taxonomy" id="4170"/>
    <lineage>
        <taxon>Eukaryota</taxon>
        <taxon>Viridiplantae</taxon>
        <taxon>Streptophyta</taxon>
        <taxon>Embryophyta</taxon>
        <taxon>Tracheophyta</taxon>
        <taxon>Spermatophyta</taxon>
        <taxon>Magnoliopsida</taxon>
        <taxon>eudicotyledons</taxon>
        <taxon>Gunneridae</taxon>
        <taxon>Pentapetalae</taxon>
        <taxon>asterids</taxon>
        <taxon>lamiids</taxon>
        <taxon>Lamiales</taxon>
        <taxon>Orobanchaceae</taxon>
        <taxon>Buchnereae</taxon>
        <taxon>Striga</taxon>
    </lineage>
</organism>
<keyword evidence="5" id="KW-1185">Reference proteome</keyword>
<reference evidence="5" key="1">
    <citation type="journal article" date="2019" name="Curr. Biol.">
        <title>Genome Sequence of Striga asiatica Provides Insight into the Evolution of Plant Parasitism.</title>
        <authorList>
            <person name="Yoshida S."/>
            <person name="Kim S."/>
            <person name="Wafula E.K."/>
            <person name="Tanskanen J."/>
            <person name="Kim Y.M."/>
            <person name="Honaas L."/>
            <person name="Yang Z."/>
            <person name="Spallek T."/>
            <person name="Conn C.E."/>
            <person name="Ichihashi Y."/>
            <person name="Cheong K."/>
            <person name="Cui S."/>
            <person name="Der J.P."/>
            <person name="Gundlach H."/>
            <person name="Jiao Y."/>
            <person name="Hori C."/>
            <person name="Ishida J.K."/>
            <person name="Kasahara H."/>
            <person name="Kiba T."/>
            <person name="Kim M.S."/>
            <person name="Koo N."/>
            <person name="Laohavisit A."/>
            <person name="Lee Y.H."/>
            <person name="Lumba S."/>
            <person name="McCourt P."/>
            <person name="Mortimer J.C."/>
            <person name="Mutuku J.M."/>
            <person name="Nomura T."/>
            <person name="Sasaki-Sekimoto Y."/>
            <person name="Seto Y."/>
            <person name="Wang Y."/>
            <person name="Wakatake T."/>
            <person name="Sakakibara H."/>
            <person name="Demura T."/>
            <person name="Yamaguchi S."/>
            <person name="Yoneyama K."/>
            <person name="Manabe R.I."/>
            <person name="Nelson D.C."/>
            <person name="Schulman A.H."/>
            <person name="Timko M.P."/>
            <person name="dePamphilis C.W."/>
            <person name="Choi D."/>
            <person name="Shirasu K."/>
        </authorList>
    </citation>
    <scope>NUCLEOTIDE SEQUENCE [LARGE SCALE GENOMIC DNA]</scope>
    <source>
        <strain evidence="5">cv. UVA1</strain>
    </source>
</reference>
<evidence type="ECO:0000256" key="2">
    <source>
        <dbReference type="ARBA" id="ARBA00023004"/>
    </source>
</evidence>
<protein>
    <submittedName>
        <fullName evidence="4">2-oxoglutarate (2OG) and Fe(II)-dependent oxygenase superfamily protein</fullName>
    </submittedName>
</protein>
<keyword evidence="1" id="KW-0479">Metal-binding</keyword>
<dbReference type="AlphaFoldDB" id="A0A5A7R4F2"/>
<dbReference type="GO" id="GO:0016706">
    <property type="term" value="F:2-oxoglutarate-dependent dioxygenase activity"/>
    <property type="evidence" value="ECO:0007669"/>
    <property type="project" value="UniProtKB-ARBA"/>
</dbReference>
<dbReference type="SUPFAM" id="SSF51197">
    <property type="entry name" value="Clavaminate synthase-like"/>
    <property type="match status" value="1"/>
</dbReference>
<gene>
    <name evidence="4" type="ORF">STAS_29728</name>
</gene>
<evidence type="ECO:0000259" key="3">
    <source>
        <dbReference type="Pfam" id="PF14226"/>
    </source>
</evidence>
<evidence type="ECO:0000256" key="1">
    <source>
        <dbReference type="ARBA" id="ARBA00022723"/>
    </source>
</evidence>
<dbReference type="Gene3D" id="2.60.120.330">
    <property type="entry name" value="B-lactam Antibiotic, Isopenicillin N Synthase, Chain"/>
    <property type="match status" value="1"/>
</dbReference>
<comment type="caution">
    <text evidence="4">The sequence shown here is derived from an EMBL/GenBank/DDBJ whole genome shotgun (WGS) entry which is preliminary data.</text>
</comment>
<sequence>MATEREARMMRMLKEFDETNAGIFVSPLDEFAREPKLRQSVQVPVIDIGYTGNPERRNWIVEQVRMASEAFGFSQVVNHGIPRAVLDGVEEVLHKGCEADRQLAGHAQHFMFGA</sequence>
<dbReference type="EMBL" id="BKCP01010181">
    <property type="protein sequence ID" value="GER52286.1"/>
    <property type="molecule type" value="Genomic_DNA"/>
</dbReference>
<dbReference type="InterPro" id="IPR027443">
    <property type="entry name" value="IPNS-like_sf"/>
</dbReference>
<dbReference type="Pfam" id="PF14226">
    <property type="entry name" value="DIOX_N"/>
    <property type="match status" value="1"/>
</dbReference>
<dbReference type="GO" id="GO:0046872">
    <property type="term" value="F:metal ion binding"/>
    <property type="evidence" value="ECO:0007669"/>
    <property type="project" value="UniProtKB-KW"/>
</dbReference>
<keyword evidence="2" id="KW-0408">Iron</keyword>
<proteinExistence type="predicted"/>
<dbReference type="Proteomes" id="UP000325081">
    <property type="component" value="Unassembled WGS sequence"/>
</dbReference>
<feature type="domain" description="Non-haem dioxygenase N-terminal" evidence="3">
    <location>
        <begin position="43"/>
        <end position="94"/>
    </location>
</feature>
<accession>A0A5A7R4F2</accession>